<accession>A0ABT0BX97</accession>
<keyword evidence="2" id="KW-1185">Reference proteome</keyword>
<evidence type="ECO:0000313" key="1">
    <source>
        <dbReference type="EMBL" id="MCJ2379399.1"/>
    </source>
</evidence>
<gene>
    <name evidence="1" type="ORF">MUN53_02015</name>
</gene>
<dbReference type="Pfam" id="PF09912">
    <property type="entry name" value="DUF2141"/>
    <property type="match status" value="1"/>
</dbReference>
<dbReference type="RefSeq" id="WP_243323202.1">
    <property type="nucleotide sequence ID" value="NZ_JAKZMM010000003.1"/>
</dbReference>
<dbReference type="EMBL" id="JAKZMM010000003">
    <property type="protein sequence ID" value="MCJ2379399.1"/>
    <property type="molecule type" value="Genomic_DNA"/>
</dbReference>
<name>A0ABT0BX97_9BACT</name>
<comment type="caution">
    <text evidence="1">The sequence shown here is derived from an EMBL/GenBank/DDBJ whole genome shotgun (WGS) entry which is preliminary data.</text>
</comment>
<proteinExistence type="predicted"/>
<dbReference type="Proteomes" id="UP001165444">
    <property type="component" value="Unassembled WGS sequence"/>
</dbReference>
<sequence>MIRMVCWLAILLASVCQVKGESFQIKVEVKGIRGETGNVLVMAQQKDNDQPVYGMAKACKGHVVVTLENVPWDSCIISVFHDENGDWKMNMDEKGLPLEGFARSSYTYNPDKPVCKLKLYYMDRQQ</sequence>
<organism evidence="1 2">
    <name type="scientific">Parabacteroides faecalis</name>
    <dbReference type="NCBI Taxonomy" id="2924040"/>
    <lineage>
        <taxon>Bacteria</taxon>
        <taxon>Pseudomonadati</taxon>
        <taxon>Bacteroidota</taxon>
        <taxon>Bacteroidia</taxon>
        <taxon>Bacteroidales</taxon>
        <taxon>Tannerellaceae</taxon>
        <taxon>Parabacteroides</taxon>
    </lineage>
</organism>
<protein>
    <submittedName>
        <fullName evidence="1">DUF2141 domain-containing protein</fullName>
    </submittedName>
</protein>
<dbReference type="InterPro" id="IPR018673">
    <property type="entry name" value="DUF2141"/>
</dbReference>
<evidence type="ECO:0000313" key="2">
    <source>
        <dbReference type="Proteomes" id="UP001165444"/>
    </source>
</evidence>
<reference evidence="1 2" key="1">
    <citation type="submission" date="2022-03" db="EMBL/GenBank/DDBJ databases">
        <title>Parabacteroides sp. nov. isolated from swine feces.</title>
        <authorList>
            <person name="Bak J.E."/>
        </authorList>
    </citation>
    <scope>NUCLEOTIDE SEQUENCE [LARGE SCALE GENOMIC DNA]</scope>
    <source>
        <strain evidence="1 2">AGMB00274</strain>
    </source>
</reference>